<evidence type="ECO:0000256" key="3">
    <source>
        <dbReference type="SAM" id="SignalP"/>
    </source>
</evidence>
<evidence type="ECO:0000259" key="4">
    <source>
        <dbReference type="PROSITE" id="PS50835"/>
    </source>
</evidence>
<dbReference type="InterPro" id="IPR003599">
    <property type="entry name" value="Ig_sub"/>
</dbReference>
<feature type="domain" description="Ig-like" evidence="4">
    <location>
        <begin position="26"/>
        <end position="129"/>
    </location>
</feature>
<dbReference type="Pfam" id="PF07686">
    <property type="entry name" value="V-set"/>
    <property type="match status" value="1"/>
</dbReference>
<feature type="chain" id="PRO_5020033948" evidence="3">
    <location>
        <begin position="28"/>
        <end position="333"/>
    </location>
</feature>
<dbReference type="PROSITE" id="PS50835">
    <property type="entry name" value="IG_LIKE"/>
    <property type="match status" value="2"/>
</dbReference>
<dbReference type="Gene3D" id="2.60.40.10">
    <property type="entry name" value="Immunoglobulins"/>
    <property type="match status" value="2"/>
</dbReference>
<dbReference type="PANTHER" id="PTHR45046">
    <property type="entry name" value="V-SET AND IMMUNOGLOBULIN DOMAIN-CONTAINING PROTEIN 2"/>
    <property type="match status" value="1"/>
</dbReference>
<dbReference type="InterPro" id="IPR036179">
    <property type="entry name" value="Ig-like_dom_sf"/>
</dbReference>
<dbReference type="PANTHER" id="PTHR45046:SF1">
    <property type="entry name" value="V-SET AND IMMUNOGLOBULIN DOMAIN-CONTAINING PROTEIN 2"/>
    <property type="match status" value="1"/>
</dbReference>
<evidence type="ECO:0000313" key="5">
    <source>
        <dbReference type="EMBL" id="TFK06343.1"/>
    </source>
</evidence>
<reference evidence="5 6" key="2">
    <citation type="submission" date="2019-04" db="EMBL/GenBank/DDBJ databases">
        <title>The genome sequence of big-headed turtle.</title>
        <authorList>
            <person name="Gong S."/>
        </authorList>
    </citation>
    <scope>NUCLEOTIDE SEQUENCE [LARGE SCALE GENOMIC DNA]</scope>
    <source>
        <strain evidence="5">DO16091913</strain>
        <tissue evidence="5">Muscle</tissue>
    </source>
</reference>
<feature type="signal peptide" evidence="3">
    <location>
        <begin position="1"/>
        <end position="27"/>
    </location>
</feature>
<dbReference type="InterPro" id="IPR013106">
    <property type="entry name" value="Ig_V-set"/>
</dbReference>
<gene>
    <name evidence="5" type="ORF">DR999_PMT10957</name>
</gene>
<dbReference type="InterPro" id="IPR042475">
    <property type="entry name" value="VSIG2"/>
</dbReference>
<accession>A0A4D9EFA9</accession>
<feature type="domain" description="Ig-like" evidence="4">
    <location>
        <begin position="148"/>
        <end position="239"/>
    </location>
</feature>
<dbReference type="OrthoDB" id="10041737at2759"/>
<dbReference type="InterPro" id="IPR003598">
    <property type="entry name" value="Ig_sub2"/>
</dbReference>
<dbReference type="STRING" id="55544.A0A4D9EFA9"/>
<dbReference type="AlphaFoldDB" id="A0A4D9EFA9"/>
<keyword evidence="2" id="KW-0472">Membrane</keyword>
<evidence type="ECO:0000313" key="6">
    <source>
        <dbReference type="Proteomes" id="UP000297703"/>
    </source>
</evidence>
<dbReference type="Pfam" id="PF13927">
    <property type="entry name" value="Ig_3"/>
    <property type="match status" value="1"/>
</dbReference>
<organism evidence="5 6">
    <name type="scientific">Platysternon megacephalum</name>
    <name type="common">big-headed turtle</name>
    <dbReference type="NCBI Taxonomy" id="55544"/>
    <lineage>
        <taxon>Eukaryota</taxon>
        <taxon>Metazoa</taxon>
        <taxon>Chordata</taxon>
        <taxon>Craniata</taxon>
        <taxon>Vertebrata</taxon>
        <taxon>Euteleostomi</taxon>
        <taxon>Archelosauria</taxon>
        <taxon>Testudinata</taxon>
        <taxon>Testudines</taxon>
        <taxon>Cryptodira</taxon>
        <taxon>Durocryptodira</taxon>
        <taxon>Testudinoidea</taxon>
        <taxon>Platysternidae</taxon>
        <taxon>Platysternon</taxon>
    </lineage>
</organism>
<dbReference type="Proteomes" id="UP000297703">
    <property type="component" value="Unassembled WGS sequence"/>
</dbReference>
<dbReference type="SMART" id="SM00406">
    <property type="entry name" value="IGv"/>
    <property type="match status" value="1"/>
</dbReference>
<feature type="compositionally biased region" description="Polar residues" evidence="1">
    <location>
        <begin position="320"/>
        <end position="333"/>
    </location>
</feature>
<dbReference type="SUPFAM" id="SSF48726">
    <property type="entry name" value="Immunoglobulin"/>
    <property type="match status" value="2"/>
</dbReference>
<feature type="region of interest" description="Disordered" evidence="1">
    <location>
        <begin position="280"/>
        <end position="333"/>
    </location>
</feature>
<name>A0A4D9EFA9_9SAUR</name>
<comment type="caution">
    <text evidence="5">The sequence shown here is derived from an EMBL/GenBank/DDBJ whole genome shotgun (WGS) entry which is preliminary data.</text>
</comment>
<evidence type="ECO:0000256" key="1">
    <source>
        <dbReference type="SAM" id="MobiDB-lite"/>
    </source>
</evidence>
<evidence type="ECO:0000256" key="2">
    <source>
        <dbReference type="SAM" id="Phobius"/>
    </source>
</evidence>
<sequence length="333" mass="35843">MARTRLPSPPLCCLALTFSALFGAGPCVEVTVPQDPVMQERGSSVELPCHYKTSVDKNFMLEWRFAPASIAPEQGKQILYFTNDKLYKPGSQAERLSLLHDPPTMGDATLQLANIRASDNGTYICEVNNPPDFYGSGSGLIHFTVLMPPSTPVCKGTEYARIGGDATLTCSSVEGVPSPIYAWSRVDSKTSLPLASMVQDDQTGKLQLTNLSLAFSGTYQCVASNQFGHASCQVTVNVSGTAEAGVIAGAVIGVLLALLLLGAAALYLFWYRKKDKKESQSTYTGNEIREDDTAPGISDTSLQRQDPGSRFLEQPVSRPESASTTKSRLNMVV</sequence>
<dbReference type="CDD" id="cd00096">
    <property type="entry name" value="Ig"/>
    <property type="match status" value="1"/>
</dbReference>
<dbReference type="EMBL" id="QXTE01000097">
    <property type="protein sequence ID" value="TFK06343.1"/>
    <property type="molecule type" value="Genomic_DNA"/>
</dbReference>
<proteinExistence type="predicted"/>
<feature type="transmembrane region" description="Helical" evidence="2">
    <location>
        <begin position="246"/>
        <end position="270"/>
    </location>
</feature>
<keyword evidence="2" id="KW-0812">Transmembrane</keyword>
<keyword evidence="3" id="KW-0732">Signal</keyword>
<keyword evidence="2" id="KW-1133">Transmembrane helix</keyword>
<dbReference type="InterPro" id="IPR013783">
    <property type="entry name" value="Ig-like_fold"/>
</dbReference>
<dbReference type="InterPro" id="IPR007110">
    <property type="entry name" value="Ig-like_dom"/>
</dbReference>
<dbReference type="SMART" id="SM00409">
    <property type="entry name" value="IG"/>
    <property type="match status" value="2"/>
</dbReference>
<reference evidence="5 6" key="1">
    <citation type="submission" date="2019-04" db="EMBL/GenBank/DDBJ databases">
        <title>Draft genome of the big-headed turtle Platysternon megacephalum.</title>
        <authorList>
            <person name="Gong S."/>
        </authorList>
    </citation>
    <scope>NUCLEOTIDE SEQUENCE [LARGE SCALE GENOMIC DNA]</scope>
    <source>
        <strain evidence="5">DO16091913</strain>
        <tissue evidence="5">Muscle</tissue>
    </source>
</reference>
<protein>
    <submittedName>
        <fullName evidence="5">Vacuolar protein sorting-associated protein 13B</fullName>
    </submittedName>
</protein>
<dbReference type="SMART" id="SM00408">
    <property type="entry name" value="IGc2"/>
    <property type="match status" value="2"/>
</dbReference>
<keyword evidence="6" id="KW-1185">Reference proteome</keyword>